<evidence type="ECO:0000313" key="5">
    <source>
        <dbReference type="EMBL" id="MBU2711957.1"/>
    </source>
</evidence>
<keyword evidence="5" id="KW-0223">Dioxygenase</keyword>
<dbReference type="Pfam" id="PF02668">
    <property type="entry name" value="TauD"/>
    <property type="match status" value="1"/>
</dbReference>
<reference evidence="5 6" key="1">
    <citation type="submission" date="2021-04" db="EMBL/GenBank/DDBJ databases">
        <authorList>
            <person name="Pira H."/>
            <person name="Risdian C."/>
            <person name="Wink J."/>
        </authorList>
    </citation>
    <scope>NUCLEOTIDE SEQUENCE [LARGE SCALE GENOMIC DNA]</scope>
    <source>
        <strain evidence="5 6">WH53</strain>
    </source>
</reference>
<dbReference type="EMBL" id="JAGSOY010000028">
    <property type="protein sequence ID" value="MBU2711957.1"/>
    <property type="molecule type" value="Genomic_DNA"/>
</dbReference>
<sequence>MSTLLENNKLSSLFDYFGTTIFSHNNEDINQLPYQLLIKSLATSGIVLLRNFDVNVHTFSTFIENNSDYVTFDPARKPTTKSTAEIQAGDVEMGLHMENGNLPFSPELQWFYCGKAAKEGSETTFCDGLTVWQKLSPMTQKKFLNKKVKYSRDIPWDNVKRYLSLELQQPVDRITDEHLEYVNAIITGQTYTRINDESIHSEYVVSAVIDNVFNTGPCFCNSLMSPSVNYRPPKMTWEDDTEISEFVWTEIKDICEEYTRDHKWQDNDVIIVDNTRVMHGRRKVLDPLRKMFGAQSYLVGGNYVK</sequence>
<gene>
    <name evidence="5" type="ORF">KCG35_12880</name>
</gene>
<dbReference type="PANTHER" id="PTHR10696:SF56">
    <property type="entry name" value="TAUD_TFDA-LIKE DOMAIN-CONTAINING PROTEIN"/>
    <property type="match status" value="1"/>
</dbReference>
<keyword evidence="3" id="KW-0045">Antibiotic biosynthesis</keyword>
<comment type="caution">
    <text evidence="5">The sequence shown here is derived from an EMBL/GenBank/DDBJ whole genome shotgun (WGS) entry which is preliminary data.</text>
</comment>
<proteinExistence type="predicted"/>
<dbReference type="InterPro" id="IPR003819">
    <property type="entry name" value="TauD/TfdA-like"/>
</dbReference>
<dbReference type="RefSeq" id="WP_215820113.1">
    <property type="nucleotide sequence ID" value="NZ_JAGSOY010000028.1"/>
</dbReference>
<feature type="domain" description="TauD/TfdA-like" evidence="4">
    <location>
        <begin position="30"/>
        <end position="294"/>
    </location>
</feature>
<dbReference type="PANTHER" id="PTHR10696">
    <property type="entry name" value="GAMMA-BUTYROBETAINE HYDROXYLASE-RELATED"/>
    <property type="match status" value="1"/>
</dbReference>
<dbReference type="SUPFAM" id="SSF51197">
    <property type="entry name" value="Clavaminate synthase-like"/>
    <property type="match status" value="1"/>
</dbReference>
<evidence type="ECO:0000256" key="3">
    <source>
        <dbReference type="ARBA" id="ARBA00023194"/>
    </source>
</evidence>
<accession>A0ABS5ZG50</accession>
<dbReference type="Gene3D" id="3.60.130.10">
    <property type="entry name" value="Clavaminate synthase-like"/>
    <property type="match status" value="1"/>
</dbReference>
<dbReference type="InterPro" id="IPR042098">
    <property type="entry name" value="TauD-like_sf"/>
</dbReference>
<evidence type="ECO:0000313" key="6">
    <source>
        <dbReference type="Proteomes" id="UP000690515"/>
    </source>
</evidence>
<dbReference type="InterPro" id="IPR050411">
    <property type="entry name" value="AlphaKG_dependent_hydroxylases"/>
</dbReference>
<organism evidence="5 6">
    <name type="scientific">Zooshikella harenae</name>
    <dbReference type="NCBI Taxonomy" id="2827238"/>
    <lineage>
        <taxon>Bacteria</taxon>
        <taxon>Pseudomonadati</taxon>
        <taxon>Pseudomonadota</taxon>
        <taxon>Gammaproteobacteria</taxon>
        <taxon>Oceanospirillales</taxon>
        <taxon>Zooshikellaceae</taxon>
        <taxon>Zooshikella</taxon>
    </lineage>
</organism>
<comment type="cofactor">
    <cofactor evidence="1">
        <name>Fe(2+)</name>
        <dbReference type="ChEBI" id="CHEBI:29033"/>
    </cofactor>
</comment>
<protein>
    <submittedName>
        <fullName evidence="5">TauD/TfdA family dioxygenase</fullName>
    </submittedName>
</protein>
<name>A0ABS5ZG50_9GAMM</name>
<dbReference type="Proteomes" id="UP000690515">
    <property type="component" value="Unassembled WGS sequence"/>
</dbReference>
<evidence type="ECO:0000256" key="2">
    <source>
        <dbReference type="ARBA" id="ARBA00023002"/>
    </source>
</evidence>
<evidence type="ECO:0000256" key="1">
    <source>
        <dbReference type="ARBA" id="ARBA00001954"/>
    </source>
</evidence>
<keyword evidence="6" id="KW-1185">Reference proteome</keyword>
<evidence type="ECO:0000259" key="4">
    <source>
        <dbReference type="Pfam" id="PF02668"/>
    </source>
</evidence>
<dbReference type="GO" id="GO:0051213">
    <property type="term" value="F:dioxygenase activity"/>
    <property type="evidence" value="ECO:0007669"/>
    <property type="project" value="UniProtKB-KW"/>
</dbReference>
<keyword evidence="2" id="KW-0560">Oxidoreductase</keyword>